<sequence>MVFAGAVYSNASHVCPHFTLAPPIAAFPLLARPGASHLQRRLGHFALPWPAAHKGAPTLTLERMSESLTTLPGVLARGPALHALVRVELTNGTMVVGRLLEMDAATMNIKVDAITHTAVRRRCGRTRKDAPAARMAEDTIEVNPIALRCIQSIVVRGTCIRYLDFIHETKDSGTSYGEVLVAAEQVRPSG</sequence>
<gene>
    <name evidence="1" type="ORF">LtaPh_1612400</name>
</gene>
<dbReference type="SUPFAM" id="SSF50182">
    <property type="entry name" value="Sm-like ribonucleoproteins"/>
    <property type="match status" value="1"/>
</dbReference>
<name>A0A640KDV9_LEITA</name>
<keyword evidence="2" id="KW-1185">Reference proteome</keyword>
<evidence type="ECO:0008006" key="3">
    <source>
        <dbReference type="Google" id="ProtNLM"/>
    </source>
</evidence>
<dbReference type="EMBL" id="BLBS01000020">
    <property type="protein sequence ID" value="GET87488.1"/>
    <property type="molecule type" value="Genomic_DNA"/>
</dbReference>
<dbReference type="OrthoDB" id="272234at2759"/>
<dbReference type="VEuPathDB" id="TriTrypDB:LtaPh_1612400"/>
<organism evidence="1 2">
    <name type="scientific">Leishmania tarentolae</name>
    <name type="common">Sauroleishmania tarentolae</name>
    <dbReference type="NCBI Taxonomy" id="5689"/>
    <lineage>
        <taxon>Eukaryota</taxon>
        <taxon>Discoba</taxon>
        <taxon>Euglenozoa</taxon>
        <taxon>Kinetoplastea</taxon>
        <taxon>Metakinetoplastina</taxon>
        <taxon>Trypanosomatida</taxon>
        <taxon>Trypanosomatidae</taxon>
        <taxon>Leishmaniinae</taxon>
        <taxon>Leishmania</taxon>
        <taxon>lizard Leishmania</taxon>
    </lineage>
</organism>
<reference evidence="1" key="1">
    <citation type="submission" date="2019-11" db="EMBL/GenBank/DDBJ databases">
        <title>Leishmania tarentolae CDS.</title>
        <authorList>
            <person name="Goto Y."/>
            <person name="Yamagishi J."/>
        </authorList>
    </citation>
    <scope>NUCLEOTIDE SEQUENCE [LARGE SCALE GENOMIC DNA]</scope>
    <source>
        <strain evidence="1">Parrot Tar II</strain>
    </source>
</reference>
<evidence type="ECO:0000313" key="2">
    <source>
        <dbReference type="Proteomes" id="UP000419144"/>
    </source>
</evidence>
<protein>
    <recommendedName>
        <fullName evidence="3">LSM domain-containing protein</fullName>
    </recommendedName>
</protein>
<comment type="caution">
    <text evidence="1">The sequence shown here is derived from an EMBL/GenBank/DDBJ whole genome shotgun (WGS) entry which is preliminary data.</text>
</comment>
<proteinExistence type="predicted"/>
<accession>A0A640KDV9</accession>
<dbReference type="AlphaFoldDB" id="A0A640KDV9"/>
<evidence type="ECO:0000313" key="1">
    <source>
        <dbReference type="EMBL" id="GET87488.1"/>
    </source>
</evidence>
<dbReference type="Proteomes" id="UP000419144">
    <property type="component" value="Unassembled WGS sequence"/>
</dbReference>
<dbReference type="Gene3D" id="2.30.30.100">
    <property type="match status" value="1"/>
</dbReference>
<dbReference type="InterPro" id="IPR010920">
    <property type="entry name" value="LSM_dom_sf"/>
</dbReference>